<keyword evidence="2" id="KW-1133">Transmembrane helix</keyword>
<dbReference type="EMBL" id="AMQM01007546">
    <property type="status" value="NOT_ANNOTATED_CDS"/>
    <property type="molecule type" value="Genomic_DNA"/>
</dbReference>
<dbReference type="GO" id="GO:0003676">
    <property type="term" value="F:nucleic acid binding"/>
    <property type="evidence" value="ECO:0007669"/>
    <property type="project" value="InterPro"/>
</dbReference>
<dbReference type="InterPro" id="IPR036291">
    <property type="entry name" value="NAD(P)-bd_dom_sf"/>
</dbReference>
<dbReference type="STRING" id="6412.T1FVS5"/>
<dbReference type="InterPro" id="IPR025952">
    <property type="entry name" value="R3H-assoc_dom"/>
</dbReference>
<dbReference type="Pfam" id="PF13902">
    <property type="entry name" value="R3H-assoc"/>
    <property type="match status" value="1"/>
</dbReference>
<dbReference type="OrthoDB" id="9989144at2759"/>
<proteinExistence type="predicted"/>
<feature type="domain" description="R3H-associated N-terminal" evidence="3">
    <location>
        <begin position="75"/>
        <end position="194"/>
    </location>
</feature>
<dbReference type="PANTHER" id="PTHR44442:SF1">
    <property type="entry name" value="3-KETO-STEROID REDUCTASE_17-BETA-HYDROXYSTEROID DEHYDROGENASE 7"/>
    <property type="match status" value="1"/>
</dbReference>
<dbReference type="CTD" id="20212921"/>
<dbReference type="Gene3D" id="3.40.50.720">
    <property type="entry name" value="NAD(P)-binding Rossmann-like Domain"/>
    <property type="match status" value="1"/>
</dbReference>
<dbReference type="EMBL" id="KB097640">
    <property type="protein sequence ID" value="ESN92468.1"/>
    <property type="molecule type" value="Genomic_DNA"/>
</dbReference>
<feature type="region of interest" description="Disordered" evidence="1">
    <location>
        <begin position="24"/>
        <end position="76"/>
    </location>
</feature>
<dbReference type="GO" id="GO:0005789">
    <property type="term" value="C:endoplasmic reticulum membrane"/>
    <property type="evidence" value="ECO:0000318"/>
    <property type="project" value="GO_Central"/>
</dbReference>
<dbReference type="GeneID" id="20212921"/>
<name>T1FVS5_HELRO</name>
<dbReference type="PANTHER" id="PTHR44442">
    <property type="entry name" value="3-KETO-STEROID REDUCTASE"/>
    <property type="match status" value="1"/>
</dbReference>
<reference evidence="5" key="3">
    <citation type="submission" date="2015-06" db="UniProtKB">
        <authorList>
            <consortium name="EnsemblMetazoa"/>
        </authorList>
    </citation>
    <scope>IDENTIFICATION</scope>
</reference>
<feature type="compositionally biased region" description="Basic residues" evidence="1">
    <location>
        <begin position="54"/>
        <end position="76"/>
    </location>
</feature>
<reference evidence="4 6" key="2">
    <citation type="journal article" date="2013" name="Nature">
        <title>Insights into bilaterian evolution from three spiralian genomes.</title>
        <authorList>
            <person name="Simakov O."/>
            <person name="Marletaz F."/>
            <person name="Cho S.J."/>
            <person name="Edsinger-Gonzales E."/>
            <person name="Havlak P."/>
            <person name="Hellsten U."/>
            <person name="Kuo D.H."/>
            <person name="Larsson T."/>
            <person name="Lv J."/>
            <person name="Arendt D."/>
            <person name="Savage R."/>
            <person name="Osoegawa K."/>
            <person name="de Jong P."/>
            <person name="Grimwood J."/>
            <person name="Chapman J.A."/>
            <person name="Shapiro H."/>
            <person name="Aerts A."/>
            <person name="Otillar R.P."/>
            <person name="Terry A.Y."/>
            <person name="Boore J.L."/>
            <person name="Grigoriev I.V."/>
            <person name="Lindberg D.R."/>
            <person name="Seaver E.C."/>
            <person name="Weisblat D.A."/>
            <person name="Putnam N.H."/>
            <person name="Rokhsar D.S."/>
        </authorList>
    </citation>
    <scope>NUCLEOTIDE SEQUENCE</scope>
</reference>
<evidence type="ECO:0000256" key="1">
    <source>
        <dbReference type="SAM" id="MobiDB-lite"/>
    </source>
</evidence>
<evidence type="ECO:0000313" key="4">
    <source>
        <dbReference type="EMBL" id="ESN92468.1"/>
    </source>
</evidence>
<dbReference type="Pfam" id="PF00106">
    <property type="entry name" value="adh_short"/>
    <property type="match status" value="1"/>
</dbReference>
<dbReference type="eggNOG" id="KOG1478">
    <property type="taxonomic scope" value="Eukaryota"/>
</dbReference>
<dbReference type="FunFam" id="3.40.50.720:FF:001503">
    <property type="entry name" value="Uncharacterized protein"/>
    <property type="match status" value="1"/>
</dbReference>
<accession>T1FVS5</accession>
<dbReference type="SUPFAM" id="SSF82708">
    <property type="entry name" value="R3H domain"/>
    <property type="match status" value="1"/>
</dbReference>
<dbReference type="InParanoid" id="T1FVS5"/>
<dbReference type="Proteomes" id="UP000015101">
    <property type="component" value="Unassembled WGS sequence"/>
</dbReference>
<dbReference type="HOGENOM" id="CLU_425968_0_0_1"/>
<dbReference type="GO" id="GO:0006695">
    <property type="term" value="P:cholesterol biosynthetic process"/>
    <property type="evidence" value="ECO:0000318"/>
    <property type="project" value="GO_Central"/>
</dbReference>
<dbReference type="GO" id="GO:0000253">
    <property type="term" value="F:3-beta-hydroxysteroid 3-dehydrogenase (NADP+) activity"/>
    <property type="evidence" value="ECO:0000318"/>
    <property type="project" value="GO_Central"/>
</dbReference>
<keyword evidence="2" id="KW-0812">Transmembrane</keyword>
<dbReference type="InterPro" id="IPR036867">
    <property type="entry name" value="R3H_dom_sf"/>
</dbReference>
<protein>
    <recommendedName>
        <fullName evidence="3">R3H-associated N-terminal domain-containing protein</fullName>
    </recommendedName>
</protein>
<organism evidence="5 6">
    <name type="scientific">Helobdella robusta</name>
    <name type="common">Californian leech</name>
    <dbReference type="NCBI Taxonomy" id="6412"/>
    <lineage>
        <taxon>Eukaryota</taxon>
        <taxon>Metazoa</taxon>
        <taxon>Spiralia</taxon>
        <taxon>Lophotrochozoa</taxon>
        <taxon>Annelida</taxon>
        <taxon>Clitellata</taxon>
        <taxon>Hirudinea</taxon>
        <taxon>Rhynchobdellida</taxon>
        <taxon>Glossiphoniidae</taxon>
        <taxon>Helobdella</taxon>
    </lineage>
</organism>
<dbReference type="InterPro" id="IPR052834">
    <property type="entry name" value="3KSR/17beta-HSD"/>
</dbReference>
<sequence>METVEDNNDVESKIIFVENDKRISTNGQQKQQLPSVTFADDTNDSNVSLQKPGGGRKRKNFKRSQHHCVPRERRRSLPGLRTRRRQENLQFLLSQIDGIDFDESDSVDLCDLIDIQPSAFTELFQEEEKMAVWNNFVNWTEDEQLEFLKVPAFEKKDKNNLGGEVTDDGFVNLGTSAEKAFARISQKLRHFLNRKQIPKGELEKIEVDLIDYFHEWPNSVYVTCLPDGFKRMLLHAVSQYLDLEAKSFDNLGNRKTQVEAKNSVFIPPETTLAIIEINPCIWFYYLSFYYVFIAAVCTHNTKSGVGFSLVKNLLANTDFRVCLICRNKKKAFAAQRELLKTFPSRSVELFFADMSNPQSVIRAAQEVKLKHSHIDYLFFNAGVMPNTFVDWNYFVRNVFSRNCFEMIRTGHNLIKQYDVENDETGLCNIFSTNVFGHILLFKELLSVLGRHKEQDDNNNNNNRNNNNNKTTHVIWTSSSNAKRSAFNLDNIQHKNGDEPYSSSKYTMDLLSYQMNKNYNKSGIYSHTTCPGLVITNLLYGIIGSWFWFILLPILSLFRIFVSSLTLKPDIACYSLFWLTKQEPRCLDPMSKYYSRCSISGRPYVEVIKMDIDENLAYEATVRIKKMMEQYKILGRVADESNNN</sequence>
<keyword evidence="6" id="KW-1185">Reference proteome</keyword>
<dbReference type="SUPFAM" id="SSF51735">
    <property type="entry name" value="NAD(P)-binding Rossmann-fold domains"/>
    <property type="match status" value="1"/>
</dbReference>
<evidence type="ECO:0000313" key="6">
    <source>
        <dbReference type="Proteomes" id="UP000015101"/>
    </source>
</evidence>
<feature type="compositionally biased region" description="Polar residues" evidence="1">
    <location>
        <begin position="24"/>
        <end position="35"/>
    </location>
</feature>
<keyword evidence="2" id="KW-0472">Membrane</keyword>
<evidence type="ECO:0000256" key="2">
    <source>
        <dbReference type="SAM" id="Phobius"/>
    </source>
</evidence>
<evidence type="ECO:0000313" key="5">
    <source>
        <dbReference type="EnsemblMetazoa" id="HelroP194195"/>
    </source>
</evidence>
<dbReference type="InterPro" id="IPR002347">
    <property type="entry name" value="SDR_fam"/>
</dbReference>
<gene>
    <name evidence="5" type="primary">20212921</name>
    <name evidence="4" type="ORF">HELRODRAFT_194195</name>
</gene>
<dbReference type="RefSeq" id="XP_009029401.1">
    <property type="nucleotide sequence ID" value="XM_009031153.1"/>
</dbReference>
<dbReference type="AlphaFoldDB" id="T1FVS5"/>
<reference evidence="6" key="1">
    <citation type="submission" date="2012-12" db="EMBL/GenBank/DDBJ databases">
        <authorList>
            <person name="Hellsten U."/>
            <person name="Grimwood J."/>
            <person name="Chapman J.A."/>
            <person name="Shapiro H."/>
            <person name="Aerts A."/>
            <person name="Otillar R.P."/>
            <person name="Terry A.Y."/>
            <person name="Boore J.L."/>
            <person name="Simakov O."/>
            <person name="Marletaz F."/>
            <person name="Cho S.-J."/>
            <person name="Edsinger-Gonzales E."/>
            <person name="Havlak P."/>
            <person name="Kuo D.-H."/>
            <person name="Larsson T."/>
            <person name="Lv J."/>
            <person name="Arendt D."/>
            <person name="Savage R."/>
            <person name="Osoegawa K."/>
            <person name="de Jong P."/>
            <person name="Lindberg D.R."/>
            <person name="Seaver E.C."/>
            <person name="Weisblat D.A."/>
            <person name="Putnam N.H."/>
            <person name="Grigoriev I.V."/>
            <person name="Rokhsar D.S."/>
        </authorList>
    </citation>
    <scope>NUCLEOTIDE SEQUENCE</scope>
</reference>
<dbReference type="EnsemblMetazoa" id="HelroT194195">
    <property type="protein sequence ID" value="HelroP194195"/>
    <property type="gene ID" value="HelroG194195"/>
</dbReference>
<feature type="transmembrane region" description="Helical" evidence="2">
    <location>
        <begin position="537"/>
        <end position="557"/>
    </location>
</feature>
<dbReference type="KEGG" id="hro:HELRODRAFT_194195"/>
<evidence type="ECO:0000259" key="3">
    <source>
        <dbReference type="Pfam" id="PF13902"/>
    </source>
</evidence>